<keyword evidence="6" id="KW-1185">Reference proteome</keyword>
<dbReference type="InterPro" id="IPR050682">
    <property type="entry name" value="ModA/WtpA"/>
</dbReference>
<dbReference type="InterPro" id="IPR005950">
    <property type="entry name" value="ModA"/>
</dbReference>
<feature type="chain" id="PRO_5045481395" evidence="4">
    <location>
        <begin position="28"/>
        <end position="275"/>
    </location>
</feature>
<dbReference type="RefSeq" id="WP_284304558.1">
    <property type="nucleotide sequence ID" value="NZ_BSUO01000001.1"/>
</dbReference>
<name>A0ABQ6IU22_9MICO</name>
<dbReference type="PROSITE" id="PS51318">
    <property type="entry name" value="TAT"/>
    <property type="match status" value="1"/>
</dbReference>
<dbReference type="EMBL" id="BSUO01000001">
    <property type="protein sequence ID" value="GMA40941.1"/>
    <property type="molecule type" value="Genomic_DNA"/>
</dbReference>
<sequence>MSLTSRRAALAPVRAVALGFACAVVLAGCGAQAPSPAATGGATQAAAPADITVFAAASLTEVFDTLGPEFEKAHGARVSFSYAGSSDLAAQLGQGAPGAVFASADEKQMRTAVENGSVAGEGARVFATNTLTAVTPSGNPAGLTSLAALAGPGVKTVVCAPQVPCGATTRKLEQAAGIDIEPVSEEQSVTDVLGKVTSGQADAGIVYVTDAKRAKGRVEIVDIPEATALVNRYPIAVTEFGAAEPGRRATAEAFVAYVLGERGRAVLQDAGFGRP</sequence>
<evidence type="ECO:0000256" key="2">
    <source>
        <dbReference type="ARBA" id="ARBA00022723"/>
    </source>
</evidence>
<accession>A0ABQ6IU22</accession>
<feature type="signal peptide" evidence="4">
    <location>
        <begin position="1"/>
        <end position="27"/>
    </location>
</feature>
<gene>
    <name evidence="5" type="primary">modA</name>
    <name evidence="5" type="ORF">GCM10025883_29860</name>
</gene>
<dbReference type="Pfam" id="PF13531">
    <property type="entry name" value="SBP_bac_11"/>
    <property type="match status" value="1"/>
</dbReference>
<evidence type="ECO:0000256" key="3">
    <source>
        <dbReference type="ARBA" id="ARBA00022729"/>
    </source>
</evidence>
<comment type="caution">
    <text evidence="5">The sequence shown here is derived from an EMBL/GenBank/DDBJ whole genome shotgun (WGS) entry which is preliminary data.</text>
</comment>
<dbReference type="PANTHER" id="PTHR30632:SF0">
    <property type="entry name" value="SULFATE-BINDING PROTEIN"/>
    <property type="match status" value="1"/>
</dbReference>
<evidence type="ECO:0000256" key="4">
    <source>
        <dbReference type="SAM" id="SignalP"/>
    </source>
</evidence>
<keyword evidence="3 4" id="KW-0732">Signal</keyword>
<organism evidence="5 6">
    <name type="scientific">Mobilicoccus caccae</name>
    <dbReference type="NCBI Taxonomy" id="1859295"/>
    <lineage>
        <taxon>Bacteria</taxon>
        <taxon>Bacillati</taxon>
        <taxon>Actinomycetota</taxon>
        <taxon>Actinomycetes</taxon>
        <taxon>Micrococcales</taxon>
        <taxon>Dermatophilaceae</taxon>
        <taxon>Mobilicoccus</taxon>
    </lineage>
</organism>
<dbReference type="Gene3D" id="3.40.190.10">
    <property type="entry name" value="Periplasmic binding protein-like II"/>
    <property type="match status" value="2"/>
</dbReference>
<evidence type="ECO:0000313" key="6">
    <source>
        <dbReference type="Proteomes" id="UP001157126"/>
    </source>
</evidence>
<dbReference type="NCBIfam" id="TIGR01256">
    <property type="entry name" value="modA"/>
    <property type="match status" value="1"/>
</dbReference>
<keyword evidence="2" id="KW-0479">Metal-binding</keyword>
<dbReference type="PANTHER" id="PTHR30632">
    <property type="entry name" value="MOLYBDATE-BINDING PERIPLASMIC PROTEIN"/>
    <property type="match status" value="1"/>
</dbReference>
<reference evidence="6" key="1">
    <citation type="journal article" date="2019" name="Int. J. Syst. Evol. Microbiol.">
        <title>The Global Catalogue of Microorganisms (GCM) 10K type strain sequencing project: providing services to taxonomists for standard genome sequencing and annotation.</title>
        <authorList>
            <consortium name="The Broad Institute Genomics Platform"/>
            <consortium name="The Broad Institute Genome Sequencing Center for Infectious Disease"/>
            <person name="Wu L."/>
            <person name="Ma J."/>
        </authorList>
    </citation>
    <scope>NUCLEOTIDE SEQUENCE [LARGE SCALE GENOMIC DNA]</scope>
    <source>
        <strain evidence="6">NBRC 113072</strain>
    </source>
</reference>
<evidence type="ECO:0000256" key="1">
    <source>
        <dbReference type="ARBA" id="ARBA00009175"/>
    </source>
</evidence>
<dbReference type="Proteomes" id="UP001157126">
    <property type="component" value="Unassembled WGS sequence"/>
</dbReference>
<evidence type="ECO:0000313" key="5">
    <source>
        <dbReference type="EMBL" id="GMA40941.1"/>
    </source>
</evidence>
<comment type="similarity">
    <text evidence="1">Belongs to the bacterial solute-binding protein ModA family.</text>
</comment>
<dbReference type="PIRSF" id="PIRSF004846">
    <property type="entry name" value="ModA"/>
    <property type="match status" value="1"/>
</dbReference>
<protein>
    <submittedName>
        <fullName evidence="5">Molybdate-binding protein</fullName>
    </submittedName>
</protein>
<dbReference type="SUPFAM" id="SSF53850">
    <property type="entry name" value="Periplasmic binding protein-like II"/>
    <property type="match status" value="1"/>
</dbReference>
<proteinExistence type="inferred from homology"/>
<dbReference type="InterPro" id="IPR006311">
    <property type="entry name" value="TAT_signal"/>
</dbReference>
<dbReference type="PROSITE" id="PS51257">
    <property type="entry name" value="PROKAR_LIPOPROTEIN"/>
    <property type="match status" value="1"/>
</dbReference>